<feature type="compositionally biased region" description="Acidic residues" evidence="6">
    <location>
        <begin position="155"/>
        <end position="182"/>
    </location>
</feature>
<dbReference type="PANTHER" id="PTHR12838">
    <property type="entry name" value="U3 SMALL NUCLEOLAR RNA-ASSOCIATED PROTEIN 11"/>
    <property type="match status" value="1"/>
</dbReference>
<evidence type="ECO:0000256" key="2">
    <source>
        <dbReference type="ARBA" id="ARBA00004604"/>
    </source>
</evidence>
<comment type="caution">
    <text evidence="7">The sequence shown here is derived from an EMBL/GenBank/DDBJ whole genome shotgun (WGS) entry which is preliminary data.</text>
</comment>
<feature type="region of interest" description="Disordered" evidence="6">
    <location>
        <begin position="135"/>
        <end position="200"/>
    </location>
</feature>
<organism evidence="7 8">
    <name type="scientific">Neodothiora populina</name>
    <dbReference type="NCBI Taxonomy" id="2781224"/>
    <lineage>
        <taxon>Eukaryota</taxon>
        <taxon>Fungi</taxon>
        <taxon>Dikarya</taxon>
        <taxon>Ascomycota</taxon>
        <taxon>Pezizomycotina</taxon>
        <taxon>Dothideomycetes</taxon>
        <taxon>Dothideomycetidae</taxon>
        <taxon>Dothideales</taxon>
        <taxon>Dothioraceae</taxon>
        <taxon>Neodothiora</taxon>
    </lineage>
</organism>
<evidence type="ECO:0000313" key="7">
    <source>
        <dbReference type="EMBL" id="KAL1304546.1"/>
    </source>
</evidence>
<keyword evidence="4" id="KW-0698">rRNA processing</keyword>
<keyword evidence="5" id="KW-0539">Nucleus</keyword>
<feature type="compositionally biased region" description="Basic and acidic residues" evidence="6">
    <location>
        <begin position="15"/>
        <end position="24"/>
    </location>
</feature>
<evidence type="ECO:0000256" key="1">
    <source>
        <dbReference type="ARBA" id="ARBA00004099"/>
    </source>
</evidence>
<accession>A0ABR3PEI3</accession>
<sequence length="255" mass="28891">MSSMRNAVQRRNHKERAQPLERQKWGILEKHKDYSLRAKDHNEKKRRIKLLKQKAADRNPDEFAFGMMSTTTKNGVKITQRGKENGNPGVLSMDVVKLLKTQDAGYLTTILQQTKREKEKVQKDVMLAGVGVDTAPANKKKSFDDDGMEIRGPVEDMDADMDDDDFSFSDSGDESAGDDGEAAAEQGLTKEQIQVRRRKRHAREVLQGRLQALTAREKDLTSALFTLENQRAKMSNTVGGTNKNGVKFKIRERKR</sequence>
<comment type="function">
    <text evidence="1">Involved in nucleolar processing of pre-18S ribosomal RNA.</text>
</comment>
<evidence type="ECO:0000256" key="6">
    <source>
        <dbReference type="SAM" id="MobiDB-lite"/>
    </source>
</evidence>
<dbReference type="InterPro" id="IPR007144">
    <property type="entry name" value="SSU_processome_Utp11"/>
</dbReference>
<evidence type="ECO:0000256" key="5">
    <source>
        <dbReference type="ARBA" id="ARBA00023242"/>
    </source>
</evidence>
<comment type="subcellular location">
    <subcellularLocation>
        <location evidence="2">Nucleus</location>
        <location evidence="2">Nucleolus</location>
    </subcellularLocation>
</comment>
<dbReference type="Pfam" id="PF03998">
    <property type="entry name" value="Utp11"/>
    <property type="match status" value="1"/>
</dbReference>
<dbReference type="RefSeq" id="XP_069200821.1">
    <property type="nucleotide sequence ID" value="XM_069343008.1"/>
</dbReference>
<keyword evidence="8" id="KW-1185">Reference proteome</keyword>
<comment type="similarity">
    <text evidence="3">Belongs to the UTP11 family.</text>
</comment>
<feature type="compositionally biased region" description="Polar residues" evidence="6">
    <location>
        <begin position="235"/>
        <end position="244"/>
    </location>
</feature>
<proteinExistence type="inferred from homology"/>
<feature type="region of interest" description="Disordered" evidence="6">
    <location>
        <begin position="1"/>
        <end position="24"/>
    </location>
</feature>
<evidence type="ECO:0008006" key="9">
    <source>
        <dbReference type="Google" id="ProtNLM"/>
    </source>
</evidence>
<feature type="compositionally biased region" description="Basic and acidic residues" evidence="6">
    <location>
        <begin position="141"/>
        <end position="154"/>
    </location>
</feature>
<dbReference type="Proteomes" id="UP001562354">
    <property type="component" value="Unassembled WGS sequence"/>
</dbReference>
<dbReference type="EMBL" id="JBFMKM010000008">
    <property type="protein sequence ID" value="KAL1304546.1"/>
    <property type="molecule type" value="Genomic_DNA"/>
</dbReference>
<feature type="compositionally biased region" description="Basic residues" evidence="6">
    <location>
        <begin position="246"/>
        <end position="255"/>
    </location>
</feature>
<dbReference type="PANTHER" id="PTHR12838:SF0">
    <property type="entry name" value="U3 SMALL NUCLEOLAR RNA-ASSOCIATED PROTEIN 11-RELATED"/>
    <property type="match status" value="1"/>
</dbReference>
<protein>
    <recommendedName>
        <fullName evidence="9">U3 small nucleolar RNA-associated protein 11</fullName>
    </recommendedName>
</protein>
<reference evidence="7 8" key="1">
    <citation type="submission" date="2024-07" db="EMBL/GenBank/DDBJ databases">
        <title>Draft sequence of the Neodothiora populina.</title>
        <authorList>
            <person name="Drown D.D."/>
            <person name="Schuette U.S."/>
            <person name="Buechlein A.B."/>
            <person name="Rusch D.R."/>
            <person name="Winton L.W."/>
            <person name="Adams G.A."/>
        </authorList>
    </citation>
    <scope>NUCLEOTIDE SEQUENCE [LARGE SCALE GENOMIC DNA]</scope>
    <source>
        <strain evidence="7 8">CPC 39397</strain>
    </source>
</reference>
<evidence type="ECO:0000256" key="4">
    <source>
        <dbReference type="ARBA" id="ARBA00022552"/>
    </source>
</evidence>
<dbReference type="GeneID" id="95977226"/>
<gene>
    <name evidence="7" type="ORF">AAFC00_003525</name>
</gene>
<evidence type="ECO:0000313" key="8">
    <source>
        <dbReference type="Proteomes" id="UP001562354"/>
    </source>
</evidence>
<feature type="region of interest" description="Disordered" evidence="6">
    <location>
        <begin position="235"/>
        <end position="255"/>
    </location>
</feature>
<name>A0ABR3PEI3_9PEZI</name>
<evidence type="ECO:0000256" key="3">
    <source>
        <dbReference type="ARBA" id="ARBA00008105"/>
    </source>
</evidence>